<sequence length="1655" mass="177100">MKKNYIFLAPLVFVTIFFFNLSFSQGSNCSTATSLTINGPCSSGTITDATENTPIASGCAFNVFRREGWYTFTVTSGPQNITITAEGNNRDLFLQLISSTSSCTGLTQIACANDTQANGTQTETISTVLPNGIYYIKVINNRNNNDMVLNSICVTAPASAPTNDDCTGATPLTINSTCTYSNYSTVGATASTTPSTPPTPDCANYSGGDVWFSFTVPANGTVTVDSQTGTMTDSGMAWYTGTCGSLTLLECDDDDSSNGYMSSITRTGLTPGTTIYVRFWEYGNDNQGTFGICASSPLPCSAPSSQANNFTSGTITSTAFPATFNGTADGYLVIRSLSATPPTQPSNGTLYNSGNISSLGTGLTFVQSNTSTSISGTGLSGNTHYYYYIYAYNNNSCSGGPIYNTSGPLTGNGTTCSSTPTPIATNSTLTSIDFSWPSCAGGGANSVTYQLQVTMDAGYTINVPGSPFTINDPTTNRNVTGLSANTNYYYRIRSSNGCNSPYTSGVAKTGYCTANNTTSTSYYISGITTSGASTNFTNSPTGFTSGGYADYTSSFTVSQYAGLGFNITTTHPSSTYGYSVWVDWNNDLDFDDTGENIINTGYLSSPASIGTITIPNGTPAGNYRMRIRNAYLSNPAPSCGDFQYGETEDYTLNCLGSLPCAGGPTNIIANVTSQTDVAISWIAGSPVPANGYQYYLASSATPVPSTGTTPTGSIGSGTTSTTLTGLTPGNTYYIWIRSNCGGGLGQGAWGNYVQFTMPTCNVGDSQGTTTLGCPSVTSGGLSLNGSDPSPINCSAASTCVDLEATYLNLGDTSTYSVESIPYNPPYQFSCLKNPVSVNVDDIWSPIINLPFDFCFYGNTYNQCLIGSNGVITFDTTNNIPGDYCDWSFSANLPVSGDGALVENSIFGVFHDIDPSVGGEVGWELITLNTGCRALVASWNDVPMYDENSILYTGMMVLYENTNVIEVYIKEKNVDNFGAGSWNDGNAVVGVQNADGTLATVAPNRNGLDANWSVTNEAWRFVPDGTSITSIKWYEGSGTSGLVVGTTDQINVCPTATTVYTAEVTYTLCGGATLTEIDETTVTVNGGKTWTGSVSTNWNDNNNWSPTGIPTSSDCVIIPVTANDPIISGTNYDANGLNLTIQNGANLTVNPTNNITITNWINNNSSGILTLENSSSLIQINNATNTGAMHMTRDVQAKLYDYIYWSSPVSNFAVSDITGSYHYKWEPTLPSAYTSDYGNWSSTSEDMVIGKGYIVRTPNNFTSTLQTLTTTFVGTPNNGTITTPIKRSTYNGANYTGPTATPITKDDDNWNLIGNPYPSAIDAIDFLTLNTNIDGFIKIWTHGNLPSSAVANPFYENYQYNYSLSDYITYNASGSSSGPGLFGGYIAAGQAFFVLMNHSSILTNETVTFTNTMRSANYDNTQFFRNGSHQEVEKNRIWLDLISENGQSVRTLVGYIEDATNAIDRLYDAPAPNKNNFDIYSINENNKLAIQGRALPFLNTEVIPLGMYLTQDGNHTIGIGALDGIFEDNNQSIFLEDLQNNSLHDLRISPYRFTSSMGSIDNRFQLRFTENTLNNTDFENDESNILIISADNLVVKSKKDIIESVQIHDVLGRILVNLKAVNTRETIISNLQQNKAPLFIEIKLKNGNSVTKKIIF</sequence>
<evidence type="ECO:0000313" key="2">
    <source>
        <dbReference type="EMBL" id="MVO09280.1"/>
    </source>
</evidence>
<evidence type="ECO:0000313" key="3">
    <source>
        <dbReference type="Proteomes" id="UP000431264"/>
    </source>
</evidence>
<dbReference type="InterPro" id="IPR056600">
    <property type="entry name" value="GBD_T9SS_assoc"/>
</dbReference>
<feature type="domain" description="Fibronectin type-III" evidence="1">
    <location>
        <begin position="416"/>
        <end position="516"/>
    </location>
</feature>
<proteinExistence type="predicted"/>
<keyword evidence="3" id="KW-1185">Reference proteome</keyword>
<accession>A0A6I4IHX8</accession>
<dbReference type="InterPro" id="IPR015914">
    <property type="entry name" value="PAPs_N"/>
</dbReference>
<dbReference type="Proteomes" id="UP000431264">
    <property type="component" value="Unassembled WGS sequence"/>
</dbReference>
<dbReference type="InterPro" id="IPR013783">
    <property type="entry name" value="Ig-like_fold"/>
</dbReference>
<protein>
    <recommendedName>
        <fullName evidence="1">Fibronectin type-III domain-containing protein</fullName>
    </recommendedName>
</protein>
<dbReference type="EMBL" id="WQLW01000005">
    <property type="protein sequence ID" value="MVO09280.1"/>
    <property type="molecule type" value="Genomic_DNA"/>
</dbReference>
<reference evidence="3" key="1">
    <citation type="submission" date="2019-05" db="EMBL/GenBank/DDBJ databases">
        <title>Flavobacterium profundi sp. nov., isolated from a deep-sea seamount.</title>
        <authorList>
            <person name="Zhang D.-C."/>
        </authorList>
    </citation>
    <scope>NUCLEOTIDE SEQUENCE [LARGE SCALE GENOMIC DNA]</scope>
    <source>
        <strain evidence="3">TP390</strain>
    </source>
</reference>
<dbReference type="SMART" id="SM00060">
    <property type="entry name" value="FN3"/>
    <property type="match status" value="4"/>
</dbReference>
<organism evidence="2 3">
    <name type="scientific">Flavobacterium profundi</name>
    <dbReference type="NCBI Taxonomy" id="1774945"/>
    <lineage>
        <taxon>Bacteria</taxon>
        <taxon>Pseudomonadati</taxon>
        <taxon>Bacteroidota</taxon>
        <taxon>Flavobacteriia</taxon>
        <taxon>Flavobacteriales</taxon>
        <taxon>Flavobacteriaceae</taxon>
        <taxon>Flavobacterium</taxon>
    </lineage>
</organism>
<dbReference type="Gene3D" id="2.60.40.10">
    <property type="entry name" value="Immunoglobulins"/>
    <property type="match status" value="2"/>
</dbReference>
<dbReference type="Pfam" id="PF20009">
    <property type="entry name" value="GEVED"/>
    <property type="match status" value="1"/>
</dbReference>
<dbReference type="RefSeq" id="WP_140997656.1">
    <property type="nucleotide sequence ID" value="NZ_VDCZ01000005.1"/>
</dbReference>
<dbReference type="PROSITE" id="PS50853">
    <property type="entry name" value="FN3"/>
    <property type="match status" value="2"/>
</dbReference>
<dbReference type="InterPro" id="IPR003961">
    <property type="entry name" value="FN3_dom"/>
</dbReference>
<dbReference type="Pfam" id="PF16656">
    <property type="entry name" value="Pur_ac_phosph_N"/>
    <property type="match status" value="1"/>
</dbReference>
<dbReference type="Pfam" id="PF23759">
    <property type="entry name" value="GBD_T9SS_assoc"/>
    <property type="match status" value="1"/>
</dbReference>
<dbReference type="InterPro" id="IPR036116">
    <property type="entry name" value="FN3_sf"/>
</dbReference>
<dbReference type="SUPFAM" id="SSF49265">
    <property type="entry name" value="Fibronectin type III"/>
    <property type="match status" value="1"/>
</dbReference>
<dbReference type="Gene3D" id="2.60.120.380">
    <property type="match status" value="1"/>
</dbReference>
<dbReference type="InterPro" id="IPR045474">
    <property type="entry name" value="GEVED"/>
</dbReference>
<name>A0A6I4IHX8_9FLAO</name>
<comment type="caution">
    <text evidence="2">The sequence shown here is derived from an EMBL/GenBank/DDBJ whole genome shotgun (WGS) entry which is preliminary data.</text>
</comment>
<evidence type="ECO:0000259" key="1">
    <source>
        <dbReference type="PROSITE" id="PS50853"/>
    </source>
</evidence>
<feature type="domain" description="Fibronectin type-III" evidence="1">
    <location>
        <begin position="663"/>
        <end position="760"/>
    </location>
</feature>
<dbReference type="OrthoDB" id="1652165at2"/>
<gene>
    <name evidence="2" type="ORF">GOQ30_08935</name>
</gene>